<evidence type="ECO:0000256" key="3">
    <source>
        <dbReference type="ARBA" id="ARBA00023004"/>
    </source>
</evidence>
<feature type="binding site" description="proximal binding residue" evidence="4">
    <location>
        <position position="436"/>
    </location>
    <ligand>
        <name>heme b</name>
        <dbReference type="ChEBI" id="CHEBI:60344"/>
    </ligand>
    <ligandPart>
        <name>Fe</name>
        <dbReference type="ChEBI" id="CHEBI:18248"/>
    </ligandPart>
</feature>
<evidence type="ECO:0000256" key="1">
    <source>
        <dbReference type="ARBA" id="ARBA00007119"/>
    </source>
</evidence>
<evidence type="ECO:0000313" key="7">
    <source>
        <dbReference type="Proteomes" id="UP000245946"/>
    </source>
</evidence>
<keyword evidence="2 4" id="KW-0479">Metal-binding</keyword>
<dbReference type="InterPro" id="IPR000898">
    <property type="entry name" value="Indolamine_dOase"/>
</dbReference>
<sequence length="556" mass="60759">MLALRSRTPLLRASAPQRSFATLTPPPAHAPRASFAPAPFLLEDVAPQLDAAGLKELPQFTISRERGFLPRRDPIPNGAAMPRAWATMDRLLDDMTIVQPDGSHGLLATGSFGDAVIDNIKPGGAELQVVERAVKDKDSHLISALHRDLCFAASAYLLEPADVSFRATGRYSLGREVLPASLAVPLKKTGDALGLAPFMEYATSYALQNYKLKAPQHDGPAGKFSFENLELCRAFWNRGPGSESGFILVHVEMVGCASGKLVAGTEDALRGAETGDVSLFESGMERMLRAYQAIQLSMETMWSRSSPQEYMSLRTMIMGVKNNPMFPEGVVYEGVEEYGGKPQTFSGESGANDSLVPTGDNFLEITSQFPQNELTEELRAFRRYRPSTHQEYLKMLELRAAHVGIRSFAMERSGSIKAKALYTLLVEQIAQFRGRHWAFSKNYIIKRTPFAIATGGTNMLQYLPHNLRVTLEVLEESLAQWSDADDAALRATDAGLAGEMHVVSVRAGAQRRMLVREVEELASQVKEKDPRTAGMAMPAQNGHTPSRGAVGCDGVG</sequence>
<dbReference type="InterPro" id="IPR037217">
    <property type="entry name" value="Trp/Indoleamine_2_3_dOase-like"/>
</dbReference>
<protein>
    <submittedName>
        <fullName evidence="6">Uncharacterized protein</fullName>
    </submittedName>
</protein>
<dbReference type="OrthoDB" id="10262710at2759"/>
<gene>
    <name evidence="6" type="ORF">FA09DRAFT_328176</name>
</gene>
<dbReference type="SUPFAM" id="SSF140959">
    <property type="entry name" value="Indolic compounds 2,3-dioxygenase-like"/>
    <property type="match status" value="1"/>
</dbReference>
<feature type="region of interest" description="Disordered" evidence="5">
    <location>
        <begin position="528"/>
        <end position="556"/>
    </location>
</feature>
<accession>A0A316ZFM9</accession>
<name>A0A316ZFM9_9BASI</name>
<evidence type="ECO:0000256" key="4">
    <source>
        <dbReference type="PIRSR" id="PIRSR600898-1"/>
    </source>
</evidence>
<dbReference type="EMBL" id="KZ819286">
    <property type="protein sequence ID" value="PWO00047.1"/>
    <property type="molecule type" value="Genomic_DNA"/>
</dbReference>
<comment type="similarity">
    <text evidence="1">Belongs to the indoleamine 2,3-dioxygenase family.</text>
</comment>
<dbReference type="PANTHER" id="PTHR28657">
    <property type="entry name" value="INDOLEAMINE 2,3-DIOXYGENASE"/>
    <property type="match status" value="1"/>
</dbReference>
<proteinExistence type="inferred from homology"/>
<keyword evidence="7" id="KW-1185">Reference proteome</keyword>
<evidence type="ECO:0000256" key="5">
    <source>
        <dbReference type="SAM" id="MobiDB-lite"/>
    </source>
</evidence>
<dbReference type="GeneID" id="37269215"/>
<dbReference type="GO" id="GO:0016702">
    <property type="term" value="F:oxidoreductase activity, acting on single donors with incorporation of molecular oxygen, incorporation of two atoms of oxygen"/>
    <property type="evidence" value="ECO:0007669"/>
    <property type="project" value="UniProtKB-ARBA"/>
</dbReference>
<dbReference type="RefSeq" id="XP_025600325.1">
    <property type="nucleotide sequence ID" value="XM_025741671.1"/>
</dbReference>
<reference evidence="6 7" key="1">
    <citation type="journal article" date="2018" name="Mol. Biol. Evol.">
        <title>Broad Genomic Sampling Reveals a Smut Pathogenic Ancestry of the Fungal Clade Ustilaginomycotina.</title>
        <authorList>
            <person name="Kijpornyongpan T."/>
            <person name="Mondo S.J."/>
            <person name="Barry K."/>
            <person name="Sandor L."/>
            <person name="Lee J."/>
            <person name="Lipzen A."/>
            <person name="Pangilinan J."/>
            <person name="LaButti K."/>
            <person name="Hainaut M."/>
            <person name="Henrissat B."/>
            <person name="Grigoriev I.V."/>
            <person name="Spatafora J.W."/>
            <person name="Aime M.C."/>
        </authorList>
    </citation>
    <scope>NUCLEOTIDE SEQUENCE [LARGE SCALE GENOMIC DNA]</scope>
    <source>
        <strain evidence="6 7">MCA 4186</strain>
    </source>
</reference>
<organism evidence="6 7">
    <name type="scientific">Tilletiopsis washingtonensis</name>
    <dbReference type="NCBI Taxonomy" id="58919"/>
    <lineage>
        <taxon>Eukaryota</taxon>
        <taxon>Fungi</taxon>
        <taxon>Dikarya</taxon>
        <taxon>Basidiomycota</taxon>
        <taxon>Ustilaginomycotina</taxon>
        <taxon>Exobasidiomycetes</taxon>
        <taxon>Entylomatales</taxon>
        <taxon>Entylomatales incertae sedis</taxon>
        <taxon>Tilletiopsis</taxon>
    </lineage>
</organism>
<dbReference type="Proteomes" id="UP000245946">
    <property type="component" value="Unassembled WGS sequence"/>
</dbReference>
<dbReference type="GO" id="GO:0019441">
    <property type="term" value="P:L-tryptophan catabolic process to kynurenine"/>
    <property type="evidence" value="ECO:0007669"/>
    <property type="project" value="InterPro"/>
</dbReference>
<keyword evidence="3 4" id="KW-0408">Iron</keyword>
<dbReference type="AlphaFoldDB" id="A0A316ZFM9"/>
<evidence type="ECO:0000256" key="2">
    <source>
        <dbReference type="ARBA" id="ARBA00022723"/>
    </source>
</evidence>
<dbReference type="GO" id="GO:0046872">
    <property type="term" value="F:metal ion binding"/>
    <property type="evidence" value="ECO:0007669"/>
    <property type="project" value="UniProtKB-KW"/>
</dbReference>
<evidence type="ECO:0000313" key="6">
    <source>
        <dbReference type="EMBL" id="PWO00047.1"/>
    </source>
</evidence>
<dbReference type="PANTHER" id="PTHR28657:SF3">
    <property type="entry name" value="INDOLEAMINE 2,3-DIOXYGENASE"/>
    <property type="match status" value="1"/>
</dbReference>
<dbReference type="STRING" id="58919.A0A316ZFM9"/>
<dbReference type="Gene3D" id="1.20.58.480">
    <property type="match status" value="1"/>
</dbReference>
<dbReference type="Pfam" id="PF01231">
    <property type="entry name" value="IDO"/>
    <property type="match status" value="1"/>
</dbReference>
<keyword evidence="4" id="KW-0349">Heme</keyword>
<dbReference type="GO" id="GO:0020037">
    <property type="term" value="F:heme binding"/>
    <property type="evidence" value="ECO:0007669"/>
    <property type="project" value="InterPro"/>
</dbReference>